<name>A0A6A6XX08_9PLEO</name>
<organism evidence="2 3">
    <name type="scientific">Melanomma pulvis-pyrius CBS 109.77</name>
    <dbReference type="NCBI Taxonomy" id="1314802"/>
    <lineage>
        <taxon>Eukaryota</taxon>
        <taxon>Fungi</taxon>
        <taxon>Dikarya</taxon>
        <taxon>Ascomycota</taxon>
        <taxon>Pezizomycotina</taxon>
        <taxon>Dothideomycetes</taxon>
        <taxon>Pleosporomycetidae</taxon>
        <taxon>Pleosporales</taxon>
        <taxon>Melanommataceae</taxon>
        <taxon>Melanomma</taxon>
    </lineage>
</organism>
<keyword evidence="1" id="KW-0732">Signal</keyword>
<feature type="chain" id="PRO_5025447855" evidence="1">
    <location>
        <begin position="20"/>
        <end position="450"/>
    </location>
</feature>
<accession>A0A6A6XX08</accession>
<dbReference type="SUPFAM" id="SSF63829">
    <property type="entry name" value="Calcium-dependent phosphotriesterase"/>
    <property type="match status" value="1"/>
</dbReference>
<feature type="signal peptide" evidence="1">
    <location>
        <begin position="1"/>
        <end position="19"/>
    </location>
</feature>
<dbReference type="OrthoDB" id="1193027at2759"/>
<sequence length="450" mass="49605">MKFLTIITVLHPALNGVLASSVSTAQSSTEPSAESNFFLLTRGCTCKRDTANGTLLTSPLPTKYSAPNTTISSTFFTADLGAYIPANWTLEARALTISQSSRHAYIAAAGGNVSAIYRFSYDPQTGALDISTKTKIVDRVESHFAGLALDEDESWLYFNDGYVQGIATPASSLHRVSLEPAAINVPPVVELLVQTEHMTCRNTAEACPPLIQIDKLAIDSVGGYIFWSSEGYADGHGASVYRARLSPPAGQTWKDRTDIELIHSGMKYAGGLKFFRGNLYFVDFALEDFFRPGEGGYWATNQVWKWSGKGKAELFASFTAKEYVGWLSIDEEREEIWLATSAYETKLWKAPLNGQGQFVEFFLRDPYVNERLPKNDVPTPDGSCGSTKGGYTCAKGPFDRRCSSSRFCGTTDGYWTDGYSKTRWNYGMCIVALCIGRSENAEDYTCIKRK</sequence>
<evidence type="ECO:0000256" key="1">
    <source>
        <dbReference type="SAM" id="SignalP"/>
    </source>
</evidence>
<gene>
    <name evidence="2" type="ORF">K505DRAFT_331234</name>
</gene>
<evidence type="ECO:0000313" key="3">
    <source>
        <dbReference type="Proteomes" id="UP000799757"/>
    </source>
</evidence>
<proteinExistence type="predicted"/>
<dbReference type="EMBL" id="MU001740">
    <property type="protein sequence ID" value="KAF2800970.1"/>
    <property type="molecule type" value="Genomic_DNA"/>
</dbReference>
<dbReference type="Proteomes" id="UP000799757">
    <property type="component" value="Unassembled WGS sequence"/>
</dbReference>
<dbReference type="AlphaFoldDB" id="A0A6A6XX08"/>
<reference evidence="2" key="1">
    <citation type="journal article" date="2020" name="Stud. Mycol.">
        <title>101 Dothideomycetes genomes: a test case for predicting lifestyles and emergence of pathogens.</title>
        <authorList>
            <person name="Haridas S."/>
            <person name="Albert R."/>
            <person name="Binder M."/>
            <person name="Bloem J."/>
            <person name="Labutti K."/>
            <person name="Salamov A."/>
            <person name="Andreopoulos B."/>
            <person name="Baker S."/>
            <person name="Barry K."/>
            <person name="Bills G."/>
            <person name="Bluhm B."/>
            <person name="Cannon C."/>
            <person name="Castanera R."/>
            <person name="Culley D."/>
            <person name="Daum C."/>
            <person name="Ezra D."/>
            <person name="Gonzalez J."/>
            <person name="Henrissat B."/>
            <person name="Kuo A."/>
            <person name="Liang C."/>
            <person name="Lipzen A."/>
            <person name="Lutzoni F."/>
            <person name="Magnuson J."/>
            <person name="Mondo S."/>
            <person name="Nolan M."/>
            <person name="Ohm R."/>
            <person name="Pangilinan J."/>
            <person name="Park H.-J."/>
            <person name="Ramirez L."/>
            <person name="Alfaro M."/>
            <person name="Sun H."/>
            <person name="Tritt A."/>
            <person name="Yoshinaga Y."/>
            <person name="Zwiers L.-H."/>
            <person name="Turgeon B."/>
            <person name="Goodwin S."/>
            <person name="Spatafora J."/>
            <person name="Crous P."/>
            <person name="Grigoriev I."/>
        </authorList>
    </citation>
    <scope>NUCLEOTIDE SEQUENCE</scope>
    <source>
        <strain evidence="2">CBS 109.77</strain>
    </source>
</reference>
<protein>
    <submittedName>
        <fullName evidence="2">Uncharacterized protein</fullName>
    </submittedName>
</protein>
<keyword evidence="3" id="KW-1185">Reference proteome</keyword>
<evidence type="ECO:0000313" key="2">
    <source>
        <dbReference type="EMBL" id="KAF2800970.1"/>
    </source>
</evidence>